<feature type="compositionally biased region" description="Polar residues" evidence="1">
    <location>
        <begin position="376"/>
        <end position="386"/>
    </location>
</feature>
<feature type="domain" description="GAT" evidence="2">
    <location>
        <begin position="217"/>
        <end position="306"/>
    </location>
</feature>
<dbReference type="Pfam" id="PF03127">
    <property type="entry name" value="GAT"/>
    <property type="match status" value="1"/>
</dbReference>
<feature type="region of interest" description="Disordered" evidence="1">
    <location>
        <begin position="311"/>
        <end position="437"/>
    </location>
</feature>
<evidence type="ECO:0000259" key="2">
    <source>
        <dbReference type="PROSITE" id="PS50909"/>
    </source>
</evidence>
<dbReference type="Proteomes" id="UP000214365">
    <property type="component" value="Unassembled WGS sequence"/>
</dbReference>
<dbReference type="Gene3D" id="1.25.40.90">
    <property type="match status" value="1"/>
</dbReference>
<sequence length="437" mass="47129">MKRMLSGLQRRVTSPLQTQTQTQESASPSPAGYDTPEAVVAREITNPEDDADPCPKKAFCESGSEPGATNTSSEYVHLPAIVEAAESSAAAAKEASVRIRKYLSSPAKATGTVQYNAIMLIRILSENPGHSFTRNFDAKFVSTVKELLRQGRDLSTQQMLRETLETFETQKSWDEDLAALLAMWKKEKSKMPPPPQVASQYQQPHFPRPVPTHGQLPPPEELASRISEAKTSANLLIQLSQSTPAAEVQSHELMREFSQRCQAASRSIQSYMAVENPPPDENTLLTLIETNDQLSVALSKYQRTLLNARRAMGSATPGATSPPPPATNSSGNSSGSSPVNGISNGETTQSRGANASPPFDSGSAAVLPTSPPPMHSSLNEPFSTSALPRFEAPASSPPPASVPASSQPAPRRYEYNADEFNVENPFADNTTEEHSRS</sequence>
<evidence type="ECO:0000313" key="4">
    <source>
        <dbReference type="Proteomes" id="UP000214365"/>
    </source>
</evidence>
<evidence type="ECO:0000313" key="3">
    <source>
        <dbReference type="EMBL" id="OKL64367.1"/>
    </source>
</evidence>
<dbReference type="InterPro" id="IPR008942">
    <property type="entry name" value="ENTH_VHS"/>
</dbReference>
<dbReference type="SUPFAM" id="SSF89009">
    <property type="entry name" value="GAT-like domain"/>
    <property type="match status" value="1"/>
</dbReference>
<feature type="region of interest" description="Disordered" evidence="1">
    <location>
        <begin position="1"/>
        <end position="71"/>
    </location>
</feature>
<keyword evidence="4" id="KW-1185">Reference proteome</keyword>
<dbReference type="InterPro" id="IPR004152">
    <property type="entry name" value="GAT_dom"/>
</dbReference>
<evidence type="ECO:0000256" key="1">
    <source>
        <dbReference type="SAM" id="MobiDB-lite"/>
    </source>
</evidence>
<dbReference type="STRING" id="1441469.A0A225BEB9"/>
<dbReference type="GO" id="GO:0043130">
    <property type="term" value="F:ubiquitin binding"/>
    <property type="evidence" value="ECO:0007669"/>
    <property type="project" value="InterPro"/>
</dbReference>
<dbReference type="GeneID" id="31000837"/>
<dbReference type="EMBL" id="LFMY01000001">
    <property type="protein sequence ID" value="OKL64367.1"/>
    <property type="molecule type" value="Genomic_DNA"/>
</dbReference>
<accession>A0A225BEB9</accession>
<dbReference type="RefSeq" id="XP_020124488.1">
    <property type="nucleotide sequence ID" value="XM_020259830.1"/>
</dbReference>
<reference evidence="3 4" key="1">
    <citation type="submission" date="2015-06" db="EMBL/GenBank/DDBJ databases">
        <title>Talaromyces atroroseus IBT 11181 draft genome.</title>
        <authorList>
            <person name="Rasmussen K.B."/>
            <person name="Rasmussen S."/>
            <person name="Petersen B."/>
            <person name="Sicheritz-Ponten T."/>
            <person name="Mortensen U.H."/>
            <person name="Thrane U."/>
        </authorList>
    </citation>
    <scope>NUCLEOTIDE SEQUENCE [LARGE SCALE GENOMIC DNA]</scope>
    <source>
        <strain evidence="3 4">IBT 11181</strain>
    </source>
</reference>
<proteinExistence type="predicted"/>
<dbReference type="PROSITE" id="PS50909">
    <property type="entry name" value="GAT"/>
    <property type="match status" value="1"/>
</dbReference>
<comment type="caution">
    <text evidence="3">The sequence shown here is derived from an EMBL/GenBank/DDBJ whole genome shotgun (WGS) entry which is preliminary data.</text>
</comment>
<feature type="compositionally biased region" description="Polar residues" evidence="1">
    <location>
        <begin position="11"/>
        <end position="28"/>
    </location>
</feature>
<dbReference type="GO" id="GO:0035091">
    <property type="term" value="F:phosphatidylinositol binding"/>
    <property type="evidence" value="ECO:0007669"/>
    <property type="project" value="InterPro"/>
</dbReference>
<dbReference type="OrthoDB" id="5393057at2759"/>
<gene>
    <name evidence="3" type="ORF">UA08_01082</name>
</gene>
<feature type="compositionally biased region" description="Low complexity" evidence="1">
    <location>
        <begin position="327"/>
        <end position="345"/>
    </location>
</feature>
<dbReference type="AlphaFoldDB" id="A0A225BEB9"/>
<dbReference type="SUPFAM" id="SSF48464">
    <property type="entry name" value="ENTH/VHS domain"/>
    <property type="match status" value="1"/>
</dbReference>
<name>A0A225BEB9_TALAT</name>
<dbReference type="InterPro" id="IPR038425">
    <property type="entry name" value="GAT_sf"/>
</dbReference>
<organism evidence="3 4">
    <name type="scientific">Talaromyces atroroseus</name>
    <dbReference type="NCBI Taxonomy" id="1441469"/>
    <lineage>
        <taxon>Eukaryota</taxon>
        <taxon>Fungi</taxon>
        <taxon>Dikarya</taxon>
        <taxon>Ascomycota</taxon>
        <taxon>Pezizomycotina</taxon>
        <taxon>Eurotiomycetes</taxon>
        <taxon>Eurotiomycetidae</taxon>
        <taxon>Eurotiales</taxon>
        <taxon>Trichocomaceae</taxon>
        <taxon>Talaromyces</taxon>
        <taxon>Talaromyces sect. Trachyspermi</taxon>
    </lineage>
</organism>
<dbReference type="CDD" id="cd21383">
    <property type="entry name" value="GAT_GGA_Tom1-like"/>
    <property type="match status" value="1"/>
</dbReference>
<dbReference type="Gene3D" id="1.20.58.160">
    <property type="match status" value="1"/>
</dbReference>
<protein>
    <recommendedName>
        <fullName evidence="2">GAT domain-containing protein</fullName>
    </recommendedName>
</protein>